<reference evidence="2" key="1">
    <citation type="journal article" date="2020" name="Stud. Mycol.">
        <title>101 Dothideomycetes genomes: a test case for predicting lifestyles and emergence of pathogens.</title>
        <authorList>
            <person name="Haridas S."/>
            <person name="Albert R."/>
            <person name="Binder M."/>
            <person name="Bloem J."/>
            <person name="Labutti K."/>
            <person name="Salamov A."/>
            <person name="Andreopoulos B."/>
            <person name="Baker S."/>
            <person name="Barry K."/>
            <person name="Bills G."/>
            <person name="Bluhm B."/>
            <person name="Cannon C."/>
            <person name="Castanera R."/>
            <person name="Culley D."/>
            <person name="Daum C."/>
            <person name="Ezra D."/>
            <person name="Gonzalez J."/>
            <person name="Henrissat B."/>
            <person name="Kuo A."/>
            <person name="Liang C."/>
            <person name="Lipzen A."/>
            <person name="Lutzoni F."/>
            <person name="Magnuson J."/>
            <person name="Mondo S."/>
            <person name="Nolan M."/>
            <person name="Ohm R."/>
            <person name="Pangilinan J."/>
            <person name="Park H.-J."/>
            <person name="Ramirez L."/>
            <person name="Alfaro M."/>
            <person name="Sun H."/>
            <person name="Tritt A."/>
            <person name="Yoshinaga Y."/>
            <person name="Zwiers L.-H."/>
            <person name="Turgeon B."/>
            <person name="Goodwin S."/>
            <person name="Spatafora J."/>
            <person name="Crous P."/>
            <person name="Grigoriev I."/>
        </authorList>
    </citation>
    <scope>NUCLEOTIDE SEQUENCE</scope>
    <source>
        <strain evidence="2">CBS 175.79</strain>
    </source>
</reference>
<feature type="compositionally biased region" description="Polar residues" evidence="1">
    <location>
        <begin position="187"/>
        <end position="202"/>
    </location>
</feature>
<dbReference type="Proteomes" id="UP000799778">
    <property type="component" value="Unassembled WGS sequence"/>
</dbReference>
<sequence length="202" mass="23427">MPPVRALSLFYSNIRKHTIPWVWDEDHKQPPYVPKQSQAQHLTTTSSCTGMSSCGTGSKFSLVYANVQNWLKYFKHSLRARSPLDSVAVLEIRILRRHGKKTVTNSFISLVTPHARNRTTSIAYVDMSSVPRWFEKESNTTPMSKVYENFWLCPLFETSPSSLFRLNLENNFNLERRMRSERPCSHPKTTTTMQGREQQIQT</sequence>
<name>A0A6A5Y247_9PLEO</name>
<evidence type="ECO:0000313" key="3">
    <source>
        <dbReference type="Proteomes" id="UP000799778"/>
    </source>
</evidence>
<evidence type="ECO:0000313" key="2">
    <source>
        <dbReference type="EMBL" id="KAF2019592.1"/>
    </source>
</evidence>
<gene>
    <name evidence="2" type="ORF">BU24DRAFT_406244</name>
</gene>
<feature type="region of interest" description="Disordered" evidence="1">
    <location>
        <begin position="179"/>
        <end position="202"/>
    </location>
</feature>
<organism evidence="2 3">
    <name type="scientific">Aaosphaeria arxii CBS 175.79</name>
    <dbReference type="NCBI Taxonomy" id="1450172"/>
    <lineage>
        <taxon>Eukaryota</taxon>
        <taxon>Fungi</taxon>
        <taxon>Dikarya</taxon>
        <taxon>Ascomycota</taxon>
        <taxon>Pezizomycotina</taxon>
        <taxon>Dothideomycetes</taxon>
        <taxon>Pleosporomycetidae</taxon>
        <taxon>Pleosporales</taxon>
        <taxon>Pleosporales incertae sedis</taxon>
        <taxon>Aaosphaeria</taxon>
    </lineage>
</organism>
<evidence type="ECO:0000256" key="1">
    <source>
        <dbReference type="SAM" id="MobiDB-lite"/>
    </source>
</evidence>
<accession>A0A6A5Y247</accession>
<keyword evidence="3" id="KW-1185">Reference proteome</keyword>
<dbReference type="EMBL" id="ML978067">
    <property type="protein sequence ID" value="KAF2019592.1"/>
    <property type="molecule type" value="Genomic_DNA"/>
</dbReference>
<protein>
    <submittedName>
        <fullName evidence="2">Uncharacterized protein</fullName>
    </submittedName>
</protein>
<dbReference type="AlphaFoldDB" id="A0A6A5Y247"/>
<dbReference type="RefSeq" id="XP_033387931.1">
    <property type="nucleotide sequence ID" value="XM_033525752.1"/>
</dbReference>
<dbReference type="GeneID" id="54283149"/>
<proteinExistence type="predicted"/>